<dbReference type="STRING" id="104663.SAMN04488121_103414"/>
<evidence type="ECO:0000256" key="3">
    <source>
        <dbReference type="ARBA" id="ARBA00022679"/>
    </source>
</evidence>
<dbReference type="InterPro" id="IPR039528">
    <property type="entry name" value="DPM1-like"/>
</dbReference>
<dbReference type="FunFam" id="3.90.550.10:FF:000122">
    <property type="entry name" value="Dolichol-phosphate mannosyltransferase subunit 1"/>
    <property type="match status" value="1"/>
</dbReference>
<sequence length="248" mass="28438">MEKLVIIPTYNEKDNIRNIIDAVFALQQDFHVLIVDDGSPDGTGNIVRNMQQSHSGELFLVERSGKQGLGTAYIFGFKWALEKGYQYIFEMDADFSHSPADLVRLYDACAKEGGDVSVGSRYVKGGRTENWPWDRAILSYGASIYVRLVTWIRVKDATAGFVCYKRQVLEAINLDAIRFVGYAFQIEMKFTAWKLGFKIKEVPITFKDRKEGYSKMSKGIIKEGILGVLKIQWESLFRKYERRVRNSE</sequence>
<evidence type="ECO:0000313" key="6">
    <source>
        <dbReference type="Proteomes" id="UP000199045"/>
    </source>
</evidence>
<feature type="domain" description="Glycosyltransferase 2-like" evidence="4">
    <location>
        <begin position="5"/>
        <end position="171"/>
    </location>
</feature>
<dbReference type="AlphaFoldDB" id="A0A1G7RE80"/>
<keyword evidence="3 5" id="KW-0808">Transferase</keyword>
<dbReference type="InterPro" id="IPR029044">
    <property type="entry name" value="Nucleotide-diphossugar_trans"/>
</dbReference>
<evidence type="ECO:0000256" key="2">
    <source>
        <dbReference type="ARBA" id="ARBA00022676"/>
    </source>
</evidence>
<dbReference type="GO" id="GO:0009247">
    <property type="term" value="P:glycolipid biosynthetic process"/>
    <property type="evidence" value="ECO:0007669"/>
    <property type="project" value="TreeGrafter"/>
</dbReference>
<dbReference type="GO" id="GO:0004582">
    <property type="term" value="F:dolichyl-phosphate beta-D-mannosyltransferase activity"/>
    <property type="evidence" value="ECO:0007669"/>
    <property type="project" value="InterPro"/>
</dbReference>
<evidence type="ECO:0000256" key="1">
    <source>
        <dbReference type="ARBA" id="ARBA00006739"/>
    </source>
</evidence>
<dbReference type="Pfam" id="PF00535">
    <property type="entry name" value="Glycos_transf_2"/>
    <property type="match status" value="1"/>
</dbReference>
<proteinExistence type="inferred from homology"/>
<keyword evidence="2 5" id="KW-0328">Glycosyltransferase</keyword>
<dbReference type="SUPFAM" id="SSF53448">
    <property type="entry name" value="Nucleotide-diphospho-sugar transferases"/>
    <property type="match status" value="1"/>
</dbReference>
<name>A0A1G7RE80_CHIFI</name>
<dbReference type="OrthoDB" id="9810303at2"/>
<accession>A0A1G7RE80</accession>
<dbReference type="EMBL" id="FNBN01000003">
    <property type="protein sequence ID" value="SDG08479.1"/>
    <property type="molecule type" value="Genomic_DNA"/>
</dbReference>
<dbReference type="PANTHER" id="PTHR43398:SF1">
    <property type="entry name" value="DOLICHOL-PHOSPHATE MANNOSYLTRANSFERASE SUBUNIT 1"/>
    <property type="match status" value="1"/>
</dbReference>
<dbReference type="CDD" id="cd06442">
    <property type="entry name" value="DPM1_like"/>
    <property type="match status" value="1"/>
</dbReference>
<dbReference type="InterPro" id="IPR001173">
    <property type="entry name" value="Glyco_trans_2-like"/>
</dbReference>
<protein>
    <submittedName>
        <fullName evidence="5">Dolichol-phosphate mannosyltransferase</fullName>
    </submittedName>
</protein>
<dbReference type="PANTHER" id="PTHR43398">
    <property type="entry name" value="DOLICHOL-PHOSPHATE MANNOSYLTRANSFERASE SUBUNIT 1"/>
    <property type="match status" value="1"/>
</dbReference>
<dbReference type="Gene3D" id="3.90.550.10">
    <property type="entry name" value="Spore Coat Polysaccharide Biosynthesis Protein SpsA, Chain A"/>
    <property type="match status" value="1"/>
</dbReference>
<dbReference type="RefSeq" id="WP_089832938.1">
    <property type="nucleotide sequence ID" value="NZ_FNBN01000003.1"/>
</dbReference>
<evidence type="ECO:0000259" key="4">
    <source>
        <dbReference type="Pfam" id="PF00535"/>
    </source>
</evidence>
<gene>
    <name evidence="5" type="ORF">SAMN04488121_103414</name>
</gene>
<reference evidence="5 6" key="1">
    <citation type="submission" date="2016-10" db="EMBL/GenBank/DDBJ databases">
        <authorList>
            <person name="de Groot N.N."/>
        </authorList>
    </citation>
    <scope>NUCLEOTIDE SEQUENCE [LARGE SCALE GENOMIC DNA]</scope>
    <source>
        <strain evidence="5 6">DSM 527</strain>
    </source>
</reference>
<organism evidence="5 6">
    <name type="scientific">Chitinophaga filiformis</name>
    <name type="common">Myxococcus filiformis</name>
    <name type="synonym">Flexibacter filiformis</name>
    <dbReference type="NCBI Taxonomy" id="104663"/>
    <lineage>
        <taxon>Bacteria</taxon>
        <taxon>Pseudomonadati</taxon>
        <taxon>Bacteroidota</taxon>
        <taxon>Chitinophagia</taxon>
        <taxon>Chitinophagales</taxon>
        <taxon>Chitinophagaceae</taxon>
        <taxon>Chitinophaga</taxon>
    </lineage>
</organism>
<evidence type="ECO:0000313" key="5">
    <source>
        <dbReference type="EMBL" id="SDG08479.1"/>
    </source>
</evidence>
<comment type="similarity">
    <text evidence="1">Belongs to the glycosyltransferase 2 family.</text>
</comment>
<dbReference type="GO" id="GO:0016020">
    <property type="term" value="C:membrane"/>
    <property type="evidence" value="ECO:0007669"/>
    <property type="project" value="GOC"/>
</dbReference>
<dbReference type="Proteomes" id="UP000199045">
    <property type="component" value="Unassembled WGS sequence"/>
</dbReference>